<dbReference type="STRING" id="71717.A0A4Y7SJ91"/>
<dbReference type="PANTHER" id="PTHR23354">
    <property type="entry name" value="NUCLEOLAR PROTEIN 7/ESTROGEN RECEPTOR COACTIVATOR-RELATED"/>
    <property type="match status" value="1"/>
</dbReference>
<evidence type="ECO:0000259" key="5">
    <source>
        <dbReference type="PROSITE" id="PS51886"/>
    </source>
</evidence>
<evidence type="ECO:0000256" key="2">
    <source>
        <dbReference type="ARBA" id="ARBA00009540"/>
    </source>
</evidence>
<proteinExistence type="inferred from homology"/>
<evidence type="ECO:0000256" key="4">
    <source>
        <dbReference type="ARBA" id="ARBA00040604"/>
    </source>
</evidence>
<organism evidence="6 7">
    <name type="scientific">Coprinellus micaceus</name>
    <name type="common">Glistening ink-cap mushroom</name>
    <name type="synonym">Coprinus micaceus</name>
    <dbReference type="NCBI Taxonomy" id="71717"/>
    <lineage>
        <taxon>Eukaryota</taxon>
        <taxon>Fungi</taxon>
        <taxon>Dikarya</taxon>
        <taxon>Basidiomycota</taxon>
        <taxon>Agaricomycotina</taxon>
        <taxon>Agaricomycetes</taxon>
        <taxon>Agaricomycetidae</taxon>
        <taxon>Agaricales</taxon>
        <taxon>Agaricineae</taxon>
        <taxon>Psathyrellaceae</taxon>
        <taxon>Coprinellus</taxon>
    </lineage>
</organism>
<dbReference type="GO" id="GO:0005739">
    <property type="term" value="C:mitochondrion"/>
    <property type="evidence" value="ECO:0007669"/>
    <property type="project" value="UniProtKB-SubCell"/>
</dbReference>
<dbReference type="Proteomes" id="UP000298030">
    <property type="component" value="Unassembled WGS sequence"/>
</dbReference>
<keyword evidence="3" id="KW-0496">Mitochondrion</keyword>
<name>A0A4Y7SJ91_COPMI</name>
<dbReference type="InterPro" id="IPR006571">
    <property type="entry name" value="TLDc_dom"/>
</dbReference>
<comment type="caution">
    <text evidence="6">The sequence shown here is derived from an EMBL/GenBank/DDBJ whole genome shotgun (WGS) entry which is preliminary data.</text>
</comment>
<dbReference type="PANTHER" id="PTHR23354:SF62">
    <property type="entry name" value="MUSTARD, ISOFORM V"/>
    <property type="match status" value="1"/>
</dbReference>
<dbReference type="Pfam" id="PF07534">
    <property type="entry name" value="TLD"/>
    <property type="match status" value="1"/>
</dbReference>
<dbReference type="PROSITE" id="PS51886">
    <property type="entry name" value="TLDC"/>
    <property type="match status" value="1"/>
</dbReference>
<evidence type="ECO:0000313" key="7">
    <source>
        <dbReference type="Proteomes" id="UP000298030"/>
    </source>
</evidence>
<dbReference type="OrthoDB" id="26679at2759"/>
<dbReference type="SMART" id="SM00584">
    <property type="entry name" value="TLDc"/>
    <property type="match status" value="1"/>
</dbReference>
<reference evidence="6 7" key="1">
    <citation type="journal article" date="2019" name="Nat. Ecol. Evol.">
        <title>Megaphylogeny resolves global patterns of mushroom evolution.</title>
        <authorList>
            <person name="Varga T."/>
            <person name="Krizsan K."/>
            <person name="Foldi C."/>
            <person name="Dima B."/>
            <person name="Sanchez-Garcia M."/>
            <person name="Sanchez-Ramirez S."/>
            <person name="Szollosi G.J."/>
            <person name="Szarkandi J.G."/>
            <person name="Papp V."/>
            <person name="Albert L."/>
            <person name="Andreopoulos W."/>
            <person name="Angelini C."/>
            <person name="Antonin V."/>
            <person name="Barry K.W."/>
            <person name="Bougher N.L."/>
            <person name="Buchanan P."/>
            <person name="Buyck B."/>
            <person name="Bense V."/>
            <person name="Catcheside P."/>
            <person name="Chovatia M."/>
            <person name="Cooper J."/>
            <person name="Damon W."/>
            <person name="Desjardin D."/>
            <person name="Finy P."/>
            <person name="Geml J."/>
            <person name="Haridas S."/>
            <person name="Hughes K."/>
            <person name="Justo A."/>
            <person name="Karasinski D."/>
            <person name="Kautmanova I."/>
            <person name="Kiss B."/>
            <person name="Kocsube S."/>
            <person name="Kotiranta H."/>
            <person name="LaButti K.M."/>
            <person name="Lechner B.E."/>
            <person name="Liimatainen K."/>
            <person name="Lipzen A."/>
            <person name="Lukacs Z."/>
            <person name="Mihaltcheva S."/>
            <person name="Morgado L.N."/>
            <person name="Niskanen T."/>
            <person name="Noordeloos M.E."/>
            <person name="Ohm R.A."/>
            <person name="Ortiz-Santana B."/>
            <person name="Ovrebo C."/>
            <person name="Racz N."/>
            <person name="Riley R."/>
            <person name="Savchenko A."/>
            <person name="Shiryaev A."/>
            <person name="Soop K."/>
            <person name="Spirin V."/>
            <person name="Szebenyi C."/>
            <person name="Tomsovsky M."/>
            <person name="Tulloss R.E."/>
            <person name="Uehling J."/>
            <person name="Grigoriev I.V."/>
            <person name="Vagvolgyi C."/>
            <person name="Papp T."/>
            <person name="Martin F.M."/>
            <person name="Miettinen O."/>
            <person name="Hibbett D.S."/>
            <person name="Nagy L.G."/>
        </authorList>
    </citation>
    <scope>NUCLEOTIDE SEQUENCE [LARGE SCALE GENOMIC DNA]</scope>
    <source>
        <strain evidence="6 7">FP101781</strain>
    </source>
</reference>
<comment type="subcellular location">
    <subcellularLocation>
        <location evidence="1">Mitochondrion</location>
    </subcellularLocation>
</comment>
<dbReference type="AlphaFoldDB" id="A0A4Y7SJ91"/>
<protein>
    <recommendedName>
        <fullName evidence="4">Oxidation resistance protein 1</fullName>
    </recommendedName>
</protein>
<gene>
    <name evidence="6" type="ORF">FA13DRAFT_97905</name>
</gene>
<sequence>MGGHILVIRDDAPASERDSCFGVYIADGLSRTKAKGFYGGGDCFLFKYHGATGTMEVFHPTGRNAYYALCDQGYVAFGGGGSSYAVWVGQDLLGGSSAGSVCFGNGGPVCFGGVPKPGRKGEQGEGGEVEFEVVGLEVWGVGPT</sequence>
<evidence type="ECO:0000256" key="1">
    <source>
        <dbReference type="ARBA" id="ARBA00004173"/>
    </source>
</evidence>
<keyword evidence="7" id="KW-1185">Reference proteome</keyword>
<comment type="similarity">
    <text evidence="2">Belongs to the OXR1 family.</text>
</comment>
<accession>A0A4Y7SJ91</accession>
<evidence type="ECO:0000313" key="6">
    <source>
        <dbReference type="EMBL" id="TEB21664.1"/>
    </source>
</evidence>
<evidence type="ECO:0000256" key="3">
    <source>
        <dbReference type="ARBA" id="ARBA00023128"/>
    </source>
</evidence>
<feature type="domain" description="TLDc" evidence="5">
    <location>
        <begin position="1"/>
        <end position="142"/>
    </location>
</feature>
<dbReference type="EMBL" id="QPFP01000105">
    <property type="protein sequence ID" value="TEB21664.1"/>
    <property type="molecule type" value="Genomic_DNA"/>
</dbReference>